<sequence length="128" mass="13404">MAELHVDVRVAAGSRAADLTPTYVVPHQWTDGGIAVEGGGSGAHLLLTAVASCVLNDVYREADVPVDGVLVEAGGDFDGETWATTHIAYDVSVDSPEAPDVVARVIEQVDAVAEIPRVVRGEVTVSRR</sequence>
<gene>
    <name evidence="1" type="ORF">GCM10009606_47510</name>
</gene>
<dbReference type="InterPro" id="IPR003718">
    <property type="entry name" value="OsmC/Ohr_fam"/>
</dbReference>
<dbReference type="EMBL" id="BAAAJE010000031">
    <property type="protein sequence ID" value="GAA1164382.1"/>
    <property type="molecule type" value="Genomic_DNA"/>
</dbReference>
<name>A0ABN1URB8_9ACTN</name>
<organism evidence="1 2">
    <name type="scientific">Nocardioides aquiterrae</name>
    <dbReference type="NCBI Taxonomy" id="203799"/>
    <lineage>
        <taxon>Bacteria</taxon>
        <taxon>Bacillati</taxon>
        <taxon>Actinomycetota</taxon>
        <taxon>Actinomycetes</taxon>
        <taxon>Propionibacteriales</taxon>
        <taxon>Nocardioidaceae</taxon>
        <taxon>Nocardioides</taxon>
    </lineage>
</organism>
<keyword evidence="2" id="KW-1185">Reference proteome</keyword>
<evidence type="ECO:0008006" key="3">
    <source>
        <dbReference type="Google" id="ProtNLM"/>
    </source>
</evidence>
<dbReference type="InterPro" id="IPR036102">
    <property type="entry name" value="OsmC/Ohrsf"/>
</dbReference>
<proteinExistence type="predicted"/>
<comment type="caution">
    <text evidence="1">The sequence shown here is derived from an EMBL/GenBank/DDBJ whole genome shotgun (WGS) entry which is preliminary data.</text>
</comment>
<dbReference type="Proteomes" id="UP001499979">
    <property type="component" value="Unassembled WGS sequence"/>
</dbReference>
<dbReference type="Pfam" id="PF02566">
    <property type="entry name" value="OsmC"/>
    <property type="match status" value="1"/>
</dbReference>
<evidence type="ECO:0000313" key="2">
    <source>
        <dbReference type="Proteomes" id="UP001499979"/>
    </source>
</evidence>
<dbReference type="RefSeq" id="WP_343910955.1">
    <property type="nucleotide sequence ID" value="NZ_BAAAJE010000031.1"/>
</dbReference>
<dbReference type="Gene3D" id="3.30.300.20">
    <property type="match status" value="1"/>
</dbReference>
<dbReference type="InterPro" id="IPR015946">
    <property type="entry name" value="KH_dom-like_a/b"/>
</dbReference>
<dbReference type="SUPFAM" id="SSF82784">
    <property type="entry name" value="OsmC-like"/>
    <property type="match status" value="1"/>
</dbReference>
<evidence type="ECO:0000313" key="1">
    <source>
        <dbReference type="EMBL" id="GAA1164382.1"/>
    </source>
</evidence>
<reference evidence="1 2" key="1">
    <citation type="journal article" date="2019" name="Int. J. Syst. Evol. Microbiol.">
        <title>The Global Catalogue of Microorganisms (GCM) 10K type strain sequencing project: providing services to taxonomists for standard genome sequencing and annotation.</title>
        <authorList>
            <consortium name="The Broad Institute Genomics Platform"/>
            <consortium name="The Broad Institute Genome Sequencing Center for Infectious Disease"/>
            <person name="Wu L."/>
            <person name="Ma J."/>
        </authorList>
    </citation>
    <scope>NUCLEOTIDE SEQUENCE [LARGE SCALE GENOMIC DNA]</scope>
    <source>
        <strain evidence="1 2">JCM 11813</strain>
    </source>
</reference>
<accession>A0ABN1URB8</accession>
<protein>
    <recommendedName>
        <fullName evidence="3">OsmC family peroxiredoxin</fullName>
    </recommendedName>
</protein>